<dbReference type="InterPro" id="IPR029064">
    <property type="entry name" value="Ribosomal_eL30-like_sf"/>
</dbReference>
<dbReference type="GO" id="GO:0008173">
    <property type="term" value="F:RNA methyltransferase activity"/>
    <property type="evidence" value="ECO:0007669"/>
    <property type="project" value="InterPro"/>
</dbReference>
<dbReference type="Pfam" id="PF00588">
    <property type="entry name" value="SpoU_methylase"/>
    <property type="match status" value="1"/>
</dbReference>
<sequence>MSAPDVLTERSARIVSYAKLHRSAGRRKAAAFLAEGANSVAAALHSRRARVLLATDDAHFRHADLIDDARRSGIEICAITEGAASKLADTVTSTGLFVIADLVDVPLAGVLAASPRLLAVPVEMTDPGNAGTLIRTADAMGADAVVLAGDSVDPHNGKCVRSTAGSVFHVPIARERDIDAVLAELRAGGVAICATSGNAELSLPEAGHVLSGPTAWLFGNEAHGLSDDILGRADHRISIPIRGRAESLNLAAAAAICLYASADAHSGVDYPRTGSSPTP</sequence>
<dbReference type="Gene3D" id="3.40.1280.10">
    <property type="match status" value="1"/>
</dbReference>
<dbReference type="EMBL" id="PEBD01000002">
    <property type="protein sequence ID" value="PHV69128.1"/>
    <property type="molecule type" value="Genomic_DNA"/>
</dbReference>
<evidence type="ECO:0000313" key="5">
    <source>
        <dbReference type="EMBL" id="PHV69128.1"/>
    </source>
</evidence>
<gene>
    <name evidence="5" type="ORF">CSW57_00480</name>
</gene>
<dbReference type="Pfam" id="PF22435">
    <property type="entry name" value="MRM3-like_sub_bind"/>
    <property type="match status" value="1"/>
</dbReference>
<keyword evidence="2 5" id="KW-0489">Methyltransferase</keyword>
<comment type="caution">
    <text evidence="5">The sequence shown here is derived from an EMBL/GenBank/DDBJ whole genome shotgun (WGS) entry which is preliminary data.</text>
</comment>
<dbReference type="InterPro" id="IPR029028">
    <property type="entry name" value="Alpha/beta_knot_MTases"/>
</dbReference>
<dbReference type="AlphaFoldDB" id="A0A2G3PTD8"/>
<dbReference type="SMART" id="SM00967">
    <property type="entry name" value="SpoU_sub_bind"/>
    <property type="match status" value="1"/>
</dbReference>
<dbReference type="Gene3D" id="3.30.1330.30">
    <property type="match status" value="1"/>
</dbReference>
<evidence type="ECO:0000256" key="1">
    <source>
        <dbReference type="ARBA" id="ARBA00007228"/>
    </source>
</evidence>
<comment type="similarity">
    <text evidence="1">Belongs to the class IV-like SAM-binding methyltransferase superfamily. RNA methyltransferase TrmH family.</text>
</comment>
<dbReference type="GO" id="GO:0006396">
    <property type="term" value="P:RNA processing"/>
    <property type="evidence" value="ECO:0007669"/>
    <property type="project" value="InterPro"/>
</dbReference>
<accession>A0A2G3PTD8</accession>
<organism evidence="5 6">
    <name type="scientific">Williamsia marianensis</name>
    <dbReference type="NCBI Taxonomy" id="85044"/>
    <lineage>
        <taxon>Bacteria</taxon>
        <taxon>Bacillati</taxon>
        <taxon>Actinomycetota</taxon>
        <taxon>Actinomycetes</taxon>
        <taxon>Mycobacteriales</taxon>
        <taxon>Nocardiaceae</taxon>
        <taxon>Williamsia</taxon>
    </lineage>
</organism>
<name>A0A2G3PTD8_WILMA</name>
<proteinExistence type="inferred from homology"/>
<keyword evidence="3 5" id="KW-0808">Transferase</keyword>
<dbReference type="PANTHER" id="PTHR43191:SF2">
    <property type="entry name" value="RRNA METHYLTRANSFERASE 3, MITOCHONDRIAL"/>
    <property type="match status" value="1"/>
</dbReference>
<dbReference type="GO" id="GO:0005737">
    <property type="term" value="C:cytoplasm"/>
    <property type="evidence" value="ECO:0007669"/>
    <property type="project" value="UniProtKB-ARBA"/>
</dbReference>
<dbReference type="InterPro" id="IPR051259">
    <property type="entry name" value="rRNA_Methyltransferase"/>
</dbReference>
<feature type="domain" description="RNA 2-O ribose methyltransferase substrate binding" evidence="4">
    <location>
        <begin position="33"/>
        <end position="106"/>
    </location>
</feature>
<dbReference type="RefSeq" id="WP_099380988.1">
    <property type="nucleotide sequence ID" value="NZ_PEBD01000002.1"/>
</dbReference>
<dbReference type="SUPFAM" id="SSF55315">
    <property type="entry name" value="L30e-like"/>
    <property type="match status" value="1"/>
</dbReference>
<dbReference type="GO" id="GO:0032259">
    <property type="term" value="P:methylation"/>
    <property type="evidence" value="ECO:0007669"/>
    <property type="project" value="UniProtKB-KW"/>
</dbReference>
<dbReference type="SUPFAM" id="SSF75217">
    <property type="entry name" value="alpha/beta knot"/>
    <property type="match status" value="1"/>
</dbReference>
<evidence type="ECO:0000256" key="2">
    <source>
        <dbReference type="ARBA" id="ARBA00022603"/>
    </source>
</evidence>
<reference evidence="5 6" key="1">
    <citation type="submission" date="2017-10" db="EMBL/GenBank/DDBJ databases">
        <title>The draft genome sequence of Williamsia sp. BULT 1.1 isolated from the semi-arid grassland soils from South Africa.</title>
        <authorList>
            <person name="Kabwe M.H."/>
            <person name="Govender N."/>
            <person name="Mutseka Lunga P."/>
            <person name="Vikram S."/>
            <person name="Makhalanyane T.P."/>
        </authorList>
    </citation>
    <scope>NUCLEOTIDE SEQUENCE [LARGE SCALE GENOMIC DNA]</scope>
    <source>
        <strain evidence="5 6">BULT 1.1</strain>
    </source>
</reference>
<dbReference type="Proteomes" id="UP000225108">
    <property type="component" value="Unassembled WGS sequence"/>
</dbReference>
<dbReference type="PANTHER" id="PTHR43191">
    <property type="entry name" value="RRNA METHYLTRANSFERASE 3"/>
    <property type="match status" value="1"/>
</dbReference>
<evidence type="ECO:0000256" key="3">
    <source>
        <dbReference type="ARBA" id="ARBA00022679"/>
    </source>
</evidence>
<dbReference type="InterPro" id="IPR029026">
    <property type="entry name" value="tRNA_m1G_MTases_N"/>
</dbReference>
<dbReference type="InterPro" id="IPR001537">
    <property type="entry name" value="SpoU_MeTrfase"/>
</dbReference>
<evidence type="ECO:0000259" key="4">
    <source>
        <dbReference type="SMART" id="SM00967"/>
    </source>
</evidence>
<protein>
    <submittedName>
        <fullName evidence="5">RNA methyltransferase</fullName>
    </submittedName>
</protein>
<dbReference type="GO" id="GO:0003723">
    <property type="term" value="F:RNA binding"/>
    <property type="evidence" value="ECO:0007669"/>
    <property type="project" value="InterPro"/>
</dbReference>
<evidence type="ECO:0000313" key="6">
    <source>
        <dbReference type="Proteomes" id="UP000225108"/>
    </source>
</evidence>
<dbReference type="InterPro" id="IPR013123">
    <property type="entry name" value="SpoU_subst-bd"/>
</dbReference>
<dbReference type="InterPro" id="IPR053888">
    <property type="entry name" value="MRM3-like_sub_bind"/>
</dbReference>
<dbReference type="CDD" id="cd18095">
    <property type="entry name" value="SpoU-like_rRNA-MTase"/>
    <property type="match status" value="1"/>
</dbReference>